<name>A0ABW2KSF2_9PROT</name>
<evidence type="ECO:0000256" key="1">
    <source>
        <dbReference type="ARBA" id="ARBA00007358"/>
    </source>
</evidence>
<comment type="caution">
    <text evidence="5">The sequence shown here is derived from an EMBL/GenBank/DDBJ whole genome shotgun (WGS) entry which is preliminary data.</text>
</comment>
<evidence type="ECO:0000259" key="4">
    <source>
        <dbReference type="Pfam" id="PF25137"/>
    </source>
</evidence>
<dbReference type="InterPro" id="IPR001670">
    <property type="entry name" value="ADH_Fe/GldA"/>
</dbReference>
<evidence type="ECO:0000259" key="3">
    <source>
        <dbReference type="Pfam" id="PF00465"/>
    </source>
</evidence>
<dbReference type="EMBL" id="JBHTCM010000004">
    <property type="protein sequence ID" value="MFC7332225.1"/>
    <property type="molecule type" value="Genomic_DNA"/>
</dbReference>
<comment type="similarity">
    <text evidence="1">Belongs to the iron-containing alcohol dehydrogenase family.</text>
</comment>
<dbReference type="Gene3D" id="3.40.50.1970">
    <property type="match status" value="1"/>
</dbReference>
<dbReference type="SUPFAM" id="SSF56796">
    <property type="entry name" value="Dehydroquinate synthase-like"/>
    <property type="match status" value="1"/>
</dbReference>
<keyword evidence="2" id="KW-0560">Oxidoreductase</keyword>
<accession>A0ABW2KSF2</accession>
<evidence type="ECO:0000313" key="5">
    <source>
        <dbReference type="EMBL" id="MFC7332225.1"/>
    </source>
</evidence>
<dbReference type="Pfam" id="PF00465">
    <property type="entry name" value="Fe-ADH"/>
    <property type="match status" value="1"/>
</dbReference>
<gene>
    <name evidence="5" type="ORF">ACFQPS_03560</name>
</gene>
<dbReference type="PANTHER" id="PTHR11496:SF102">
    <property type="entry name" value="ALCOHOL DEHYDROGENASE 4"/>
    <property type="match status" value="1"/>
</dbReference>
<organism evidence="5 6">
    <name type="scientific">Rhodocista pekingensis</name>
    <dbReference type="NCBI Taxonomy" id="201185"/>
    <lineage>
        <taxon>Bacteria</taxon>
        <taxon>Pseudomonadati</taxon>
        <taxon>Pseudomonadota</taxon>
        <taxon>Alphaproteobacteria</taxon>
        <taxon>Rhodospirillales</taxon>
        <taxon>Azospirillaceae</taxon>
        <taxon>Rhodocista</taxon>
    </lineage>
</organism>
<keyword evidence="6" id="KW-1185">Reference proteome</keyword>
<dbReference type="PANTHER" id="PTHR11496">
    <property type="entry name" value="ALCOHOL DEHYDROGENASE"/>
    <property type="match status" value="1"/>
</dbReference>
<feature type="domain" description="Fe-containing alcohol dehydrogenase-like C-terminal" evidence="4">
    <location>
        <begin position="202"/>
        <end position="389"/>
    </location>
</feature>
<dbReference type="RefSeq" id="WP_377356492.1">
    <property type="nucleotide sequence ID" value="NZ_JBHTCM010000004.1"/>
</dbReference>
<feature type="domain" description="Alcohol dehydrogenase iron-type/glycerol dehydrogenase GldA" evidence="3">
    <location>
        <begin position="15"/>
        <end position="191"/>
    </location>
</feature>
<dbReference type="Proteomes" id="UP001596456">
    <property type="component" value="Unassembled WGS sequence"/>
</dbReference>
<dbReference type="Gene3D" id="1.20.1090.10">
    <property type="entry name" value="Dehydroquinate synthase-like - alpha domain"/>
    <property type="match status" value="1"/>
</dbReference>
<evidence type="ECO:0000313" key="6">
    <source>
        <dbReference type="Proteomes" id="UP001596456"/>
    </source>
</evidence>
<dbReference type="InterPro" id="IPR056798">
    <property type="entry name" value="ADH_Fe_C"/>
</dbReference>
<dbReference type="CDD" id="cd14861">
    <property type="entry name" value="Fe-ADH-like"/>
    <property type="match status" value="1"/>
</dbReference>
<evidence type="ECO:0000256" key="2">
    <source>
        <dbReference type="ARBA" id="ARBA00023002"/>
    </source>
</evidence>
<protein>
    <submittedName>
        <fullName evidence="5">Iron-containing alcohol dehydrogenase</fullName>
    </submittedName>
</protein>
<dbReference type="Pfam" id="PF25137">
    <property type="entry name" value="ADH_Fe_C"/>
    <property type="match status" value="1"/>
</dbReference>
<reference evidence="6" key="1">
    <citation type="journal article" date="2019" name="Int. J. Syst. Evol. Microbiol.">
        <title>The Global Catalogue of Microorganisms (GCM) 10K type strain sequencing project: providing services to taxonomists for standard genome sequencing and annotation.</title>
        <authorList>
            <consortium name="The Broad Institute Genomics Platform"/>
            <consortium name="The Broad Institute Genome Sequencing Center for Infectious Disease"/>
            <person name="Wu L."/>
            <person name="Ma J."/>
        </authorList>
    </citation>
    <scope>NUCLEOTIDE SEQUENCE [LARGE SCALE GENOMIC DNA]</scope>
    <source>
        <strain evidence="6">CGMCC 1.16275</strain>
    </source>
</reference>
<sequence>MEPDVNALRADWSEPTRFRFGAGRISELPGVCRGLGITRPLVVTDPGLADLAILRRAVQSCEANGLLPGLFSHLRPNPTLDHAQAAAQAFRDGGHDGIVGFGGGTALEVAKVAALLCGETAPPQTFAAAPGENPRVPGFGLLPPIVAVPTTGGSGAEARAYALITDPDGNRRRRRVLLHPGMLPTCVIADPVLTIGLPPALTAATGMNALVHNLEAYCALGFDPAADGMAAEGVRLLRRHLAEAVRDGNNLLARGMVLAAASLGGAATRKGLGAVQALTSPLIAVTEAHQGLVMAVITPYVLVHNRPAVEERITRLAAYLGLERPGFDAFLTCLLTLREELGIPHTLRDLGVTEERVADLVEEAANDPFARGNPVPVTVEAARSLYARALDGDLDGAGRR</sequence>
<dbReference type="InterPro" id="IPR039697">
    <property type="entry name" value="Alcohol_dehydrogenase_Fe"/>
</dbReference>
<proteinExistence type="inferred from homology"/>